<comment type="caution">
    <text evidence="3">The sequence shown here is derived from an EMBL/GenBank/DDBJ whole genome shotgun (WGS) entry which is preliminary data.</text>
</comment>
<evidence type="ECO:0000313" key="3">
    <source>
        <dbReference type="EMBL" id="MED6134008.1"/>
    </source>
</evidence>
<gene>
    <name evidence="3" type="ORF">PIB30_033532</name>
</gene>
<protein>
    <recommendedName>
        <fullName evidence="5">Secreted protein</fullName>
    </recommendedName>
</protein>
<evidence type="ECO:0008006" key="5">
    <source>
        <dbReference type="Google" id="ProtNLM"/>
    </source>
</evidence>
<reference evidence="3 4" key="1">
    <citation type="journal article" date="2023" name="Plants (Basel)">
        <title>Bridging the Gap: Combining Genomics and Transcriptomics Approaches to Understand Stylosanthes scabra, an Orphan Legume from the Brazilian Caatinga.</title>
        <authorList>
            <person name="Ferreira-Neto J.R.C."/>
            <person name="da Silva M.D."/>
            <person name="Binneck E."/>
            <person name="de Melo N.F."/>
            <person name="da Silva R.H."/>
            <person name="de Melo A.L.T.M."/>
            <person name="Pandolfi V."/>
            <person name="Bustamante F.O."/>
            <person name="Brasileiro-Vidal A.C."/>
            <person name="Benko-Iseppon A.M."/>
        </authorList>
    </citation>
    <scope>NUCLEOTIDE SEQUENCE [LARGE SCALE GENOMIC DNA]</scope>
    <source>
        <tissue evidence="3">Leaves</tissue>
    </source>
</reference>
<evidence type="ECO:0000313" key="4">
    <source>
        <dbReference type="Proteomes" id="UP001341840"/>
    </source>
</evidence>
<feature type="region of interest" description="Disordered" evidence="1">
    <location>
        <begin position="23"/>
        <end position="42"/>
    </location>
</feature>
<evidence type="ECO:0000256" key="2">
    <source>
        <dbReference type="SAM" id="SignalP"/>
    </source>
</evidence>
<feature type="chain" id="PRO_5046708912" description="Secreted protein" evidence="2">
    <location>
        <begin position="22"/>
        <end position="174"/>
    </location>
</feature>
<proteinExistence type="predicted"/>
<feature type="signal peptide" evidence="2">
    <location>
        <begin position="1"/>
        <end position="21"/>
    </location>
</feature>
<organism evidence="3 4">
    <name type="scientific">Stylosanthes scabra</name>
    <dbReference type="NCBI Taxonomy" id="79078"/>
    <lineage>
        <taxon>Eukaryota</taxon>
        <taxon>Viridiplantae</taxon>
        <taxon>Streptophyta</taxon>
        <taxon>Embryophyta</taxon>
        <taxon>Tracheophyta</taxon>
        <taxon>Spermatophyta</taxon>
        <taxon>Magnoliopsida</taxon>
        <taxon>eudicotyledons</taxon>
        <taxon>Gunneridae</taxon>
        <taxon>Pentapetalae</taxon>
        <taxon>rosids</taxon>
        <taxon>fabids</taxon>
        <taxon>Fabales</taxon>
        <taxon>Fabaceae</taxon>
        <taxon>Papilionoideae</taxon>
        <taxon>50 kb inversion clade</taxon>
        <taxon>dalbergioids sensu lato</taxon>
        <taxon>Dalbergieae</taxon>
        <taxon>Pterocarpus clade</taxon>
        <taxon>Stylosanthes</taxon>
    </lineage>
</organism>
<keyword evidence="2" id="KW-0732">Signal</keyword>
<evidence type="ECO:0000256" key="1">
    <source>
        <dbReference type="SAM" id="MobiDB-lite"/>
    </source>
</evidence>
<dbReference type="EMBL" id="JASCZI010060567">
    <property type="protein sequence ID" value="MED6134008.1"/>
    <property type="molecule type" value="Genomic_DNA"/>
</dbReference>
<sequence>MLLFVTTATTVFVLPFRVCRAPPRPQPPSHAPSRAARRSPASLGSYFPDATVAVDTLRSRQVHRIIQVIPAVGSVCDIQRSDHAACHKFRALPFTVDLRAWFTVEILPRPRSLSFPLETTATVGSVSAADRPDRAMCCSHRDPTNPFTRQTDPLDPIRPALITLNHLARSNPLL</sequence>
<keyword evidence="4" id="KW-1185">Reference proteome</keyword>
<feature type="compositionally biased region" description="Low complexity" evidence="1">
    <location>
        <begin position="31"/>
        <end position="42"/>
    </location>
</feature>
<name>A0ABU6SD09_9FABA</name>
<accession>A0ABU6SD09</accession>
<dbReference type="Proteomes" id="UP001341840">
    <property type="component" value="Unassembled WGS sequence"/>
</dbReference>